<keyword evidence="3" id="KW-0813">Transport</keyword>
<dbReference type="EMBL" id="AVOT02085746">
    <property type="protein sequence ID" value="MBW0570167.1"/>
    <property type="molecule type" value="Genomic_DNA"/>
</dbReference>
<dbReference type="GO" id="GO:0005829">
    <property type="term" value="C:cytosol"/>
    <property type="evidence" value="ECO:0007669"/>
    <property type="project" value="GOC"/>
</dbReference>
<dbReference type="GO" id="GO:0000938">
    <property type="term" value="C:GARP complex"/>
    <property type="evidence" value="ECO:0007669"/>
    <property type="project" value="InterPro"/>
</dbReference>
<evidence type="ECO:0000256" key="6">
    <source>
        <dbReference type="ARBA" id="ARBA00023054"/>
    </source>
</evidence>
<dbReference type="AlphaFoldDB" id="A0A9Q3JYP8"/>
<reference evidence="7" key="1">
    <citation type="submission" date="2021-03" db="EMBL/GenBank/DDBJ databases">
        <title>Draft genome sequence of rust myrtle Austropuccinia psidii MF-1, a brazilian biotype.</title>
        <authorList>
            <person name="Quecine M.C."/>
            <person name="Pachon D.M.R."/>
            <person name="Bonatelli M.L."/>
            <person name="Correr F.H."/>
            <person name="Franceschini L.M."/>
            <person name="Leite T.F."/>
            <person name="Margarido G.R.A."/>
            <person name="Almeida C.A."/>
            <person name="Ferrarezi J.A."/>
            <person name="Labate C.A."/>
        </authorList>
    </citation>
    <scope>NUCLEOTIDE SEQUENCE</scope>
    <source>
        <strain evidence="7">MF-1</strain>
    </source>
</reference>
<dbReference type="GO" id="GO:0042147">
    <property type="term" value="P:retrograde transport, endosome to Golgi"/>
    <property type="evidence" value="ECO:0007669"/>
    <property type="project" value="InterPro"/>
</dbReference>
<dbReference type="GO" id="GO:0006896">
    <property type="term" value="P:Golgi to vacuole transport"/>
    <property type="evidence" value="ECO:0007669"/>
    <property type="project" value="TreeGrafter"/>
</dbReference>
<evidence type="ECO:0000256" key="5">
    <source>
        <dbReference type="ARBA" id="ARBA00023034"/>
    </source>
</evidence>
<organism evidence="7 8">
    <name type="scientific">Austropuccinia psidii MF-1</name>
    <dbReference type="NCBI Taxonomy" id="1389203"/>
    <lineage>
        <taxon>Eukaryota</taxon>
        <taxon>Fungi</taxon>
        <taxon>Dikarya</taxon>
        <taxon>Basidiomycota</taxon>
        <taxon>Pucciniomycotina</taxon>
        <taxon>Pucciniomycetes</taxon>
        <taxon>Pucciniales</taxon>
        <taxon>Sphaerophragmiaceae</taxon>
        <taxon>Austropuccinia</taxon>
    </lineage>
</organism>
<dbReference type="OrthoDB" id="3267189at2759"/>
<dbReference type="Gene3D" id="6.10.250.860">
    <property type="match status" value="1"/>
</dbReference>
<dbReference type="GO" id="GO:0015031">
    <property type="term" value="P:protein transport"/>
    <property type="evidence" value="ECO:0007669"/>
    <property type="project" value="UniProtKB-KW"/>
</dbReference>
<comment type="subcellular location">
    <subcellularLocation>
        <location evidence="1">Golgi apparatus</location>
        <location evidence="1">trans-Golgi network</location>
    </subcellularLocation>
</comment>
<keyword evidence="5" id="KW-0333">Golgi apparatus</keyword>
<sequence length="153" mass="17701">MLVNFDKLKRDYQENQMEIHAKLVSKMADCLAMHHQALQVIDWKIINSFSSDSNPYPGNLLKEVTTLHEDMKGMLLPNDIEALQKAQYFKEEDAINLEFIVDQGKIRTTKAKVDPGNVVMDSEEAQIQIDYKNIKFSSNHDDEKLKMKELCKI</sequence>
<evidence type="ECO:0000256" key="1">
    <source>
        <dbReference type="ARBA" id="ARBA00004601"/>
    </source>
</evidence>
<evidence type="ECO:0000256" key="4">
    <source>
        <dbReference type="ARBA" id="ARBA00022927"/>
    </source>
</evidence>
<evidence type="ECO:0000313" key="8">
    <source>
        <dbReference type="Proteomes" id="UP000765509"/>
    </source>
</evidence>
<comment type="similarity">
    <text evidence="2">Belongs to the VPS54 family.</text>
</comment>
<evidence type="ECO:0000256" key="3">
    <source>
        <dbReference type="ARBA" id="ARBA00022448"/>
    </source>
</evidence>
<evidence type="ECO:0000256" key="2">
    <source>
        <dbReference type="ARBA" id="ARBA00009150"/>
    </source>
</evidence>
<dbReference type="PANTHER" id="PTHR12965:SF0">
    <property type="entry name" value="VACUOLAR PROTEIN SORTING-ASSOCIATED PROTEIN 54"/>
    <property type="match status" value="1"/>
</dbReference>
<keyword evidence="4" id="KW-0653">Protein transport</keyword>
<accession>A0A9Q3JYP8</accession>
<dbReference type="InterPro" id="IPR039745">
    <property type="entry name" value="Vps54"/>
</dbReference>
<dbReference type="Proteomes" id="UP000765509">
    <property type="component" value="Unassembled WGS sequence"/>
</dbReference>
<name>A0A9Q3JYP8_9BASI</name>
<comment type="caution">
    <text evidence="7">The sequence shown here is derived from an EMBL/GenBank/DDBJ whole genome shotgun (WGS) entry which is preliminary data.</text>
</comment>
<dbReference type="PANTHER" id="PTHR12965">
    <property type="entry name" value="VACUOLAR PROTEIN SORTING 54"/>
    <property type="match status" value="1"/>
</dbReference>
<gene>
    <name evidence="7" type="ORF">O181_109882</name>
</gene>
<keyword evidence="8" id="KW-1185">Reference proteome</keyword>
<protein>
    <submittedName>
        <fullName evidence="7">Uncharacterized protein</fullName>
    </submittedName>
</protein>
<evidence type="ECO:0000313" key="7">
    <source>
        <dbReference type="EMBL" id="MBW0570167.1"/>
    </source>
</evidence>
<keyword evidence="6" id="KW-0175">Coiled coil</keyword>
<proteinExistence type="inferred from homology"/>
<dbReference type="GO" id="GO:0019905">
    <property type="term" value="F:syntaxin binding"/>
    <property type="evidence" value="ECO:0007669"/>
    <property type="project" value="TreeGrafter"/>
</dbReference>